<reference evidence="2 3" key="1">
    <citation type="submission" date="2019-02" db="EMBL/GenBank/DDBJ databases">
        <title>Deep-cultivation of Planctomycetes and their phenomic and genomic characterization uncovers novel biology.</title>
        <authorList>
            <person name="Wiegand S."/>
            <person name="Jogler M."/>
            <person name="Boedeker C."/>
            <person name="Pinto D."/>
            <person name="Vollmers J."/>
            <person name="Rivas-Marin E."/>
            <person name="Kohn T."/>
            <person name="Peeters S.H."/>
            <person name="Heuer A."/>
            <person name="Rast P."/>
            <person name="Oberbeckmann S."/>
            <person name="Bunk B."/>
            <person name="Jeske O."/>
            <person name="Meyerdierks A."/>
            <person name="Storesund J.E."/>
            <person name="Kallscheuer N."/>
            <person name="Luecker S."/>
            <person name="Lage O.M."/>
            <person name="Pohl T."/>
            <person name="Merkel B.J."/>
            <person name="Hornburger P."/>
            <person name="Mueller R.-W."/>
            <person name="Bruemmer F."/>
            <person name="Labrenz M."/>
            <person name="Spormann A.M."/>
            <person name="Op Den Camp H."/>
            <person name="Overmann J."/>
            <person name="Amann R."/>
            <person name="Jetten M.S.M."/>
            <person name="Mascher T."/>
            <person name="Medema M.H."/>
            <person name="Devos D.P."/>
            <person name="Kaster A.-K."/>
            <person name="Ovreas L."/>
            <person name="Rohde M."/>
            <person name="Galperin M.Y."/>
            <person name="Jogler C."/>
        </authorList>
    </citation>
    <scope>NUCLEOTIDE SEQUENCE [LARGE SCALE GENOMIC DNA]</scope>
    <source>
        <strain evidence="2 3">CA54</strain>
    </source>
</reference>
<keyword evidence="3" id="KW-1185">Reference proteome</keyword>
<dbReference type="EMBL" id="SJPP01000003">
    <property type="protein sequence ID" value="TWU06776.1"/>
    <property type="molecule type" value="Genomic_DNA"/>
</dbReference>
<evidence type="ECO:0000313" key="3">
    <source>
        <dbReference type="Proteomes" id="UP000320735"/>
    </source>
</evidence>
<accession>A0A5C6B685</accession>
<feature type="region of interest" description="Disordered" evidence="1">
    <location>
        <begin position="264"/>
        <end position="287"/>
    </location>
</feature>
<protein>
    <submittedName>
        <fullName evidence="2">Uncharacterized protein</fullName>
    </submittedName>
</protein>
<proteinExistence type="predicted"/>
<evidence type="ECO:0000313" key="2">
    <source>
        <dbReference type="EMBL" id="TWU06776.1"/>
    </source>
</evidence>
<dbReference type="AlphaFoldDB" id="A0A5C6B685"/>
<dbReference type="Proteomes" id="UP000320735">
    <property type="component" value="Unassembled WGS sequence"/>
</dbReference>
<sequence>MLPRFLSKPFRGRTALLMTCLSIAGVVTLTGASKSRAITKLTLDPTADVVPLFDGIEQKSLDVSYIAKDSKGGNLFITNTGDKPLTIQMPKAFAAVHVMKQIGGAGGNVGGGGGGFGGQGGGGGGQAVGGGGGFGGGGGGFGGGGGGGGLFSVPAEKTAKIKIKTVCLEHGKAEPRPKMEYEIKPLEEFTSNGPLLELVESYGSSRSNSDFGAVQAAAWHLANDMSWRELAQKKFDRVGRPDEAYFSGRQLQAAQGMVTIAVTKSKEREEEKAKEGGDSVRTYNEEK</sequence>
<comment type="caution">
    <text evidence="2">The sequence shown here is derived from an EMBL/GenBank/DDBJ whole genome shotgun (WGS) entry which is preliminary data.</text>
</comment>
<name>A0A5C6B685_9PLAN</name>
<dbReference type="RefSeq" id="WP_197532797.1">
    <property type="nucleotide sequence ID" value="NZ_SJPP01000003.1"/>
</dbReference>
<organism evidence="2 3">
    <name type="scientific">Symmachiella macrocystis</name>
    <dbReference type="NCBI Taxonomy" id="2527985"/>
    <lineage>
        <taxon>Bacteria</taxon>
        <taxon>Pseudomonadati</taxon>
        <taxon>Planctomycetota</taxon>
        <taxon>Planctomycetia</taxon>
        <taxon>Planctomycetales</taxon>
        <taxon>Planctomycetaceae</taxon>
        <taxon>Symmachiella</taxon>
    </lineage>
</organism>
<gene>
    <name evidence="2" type="ORF">CA54_51750</name>
</gene>
<evidence type="ECO:0000256" key="1">
    <source>
        <dbReference type="SAM" id="MobiDB-lite"/>
    </source>
</evidence>